<dbReference type="InterPro" id="IPR025110">
    <property type="entry name" value="AMP-bd_C"/>
</dbReference>
<evidence type="ECO:0000313" key="5">
    <source>
        <dbReference type="Proteomes" id="UP001596135"/>
    </source>
</evidence>
<proteinExistence type="predicted"/>
<comment type="caution">
    <text evidence="4">The sequence shown here is derived from an EMBL/GenBank/DDBJ whole genome shotgun (WGS) entry which is preliminary data.</text>
</comment>
<feature type="domain" description="AMP-dependent synthetase/ligase" evidence="1">
    <location>
        <begin position="13"/>
        <end position="340"/>
    </location>
</feature>
<evidence type="ECO:0000259" key="1">
    <source>
        <dbReference type="Pfam" id="PF00501"/>
    </source>
</evidence>
<dbReference type="Pfam" id="PF00668">
    <property type="entry name" value="Condensation"/>
    <property type="match status" value="1"/>
</dbReference>
<gene>
    <name evidence="4" type="ORF">ACFPYL_02475</name>
</gene>
<name>A0ABW1LEM2_9ACTN</name>
<dbReference type="InterPro" id="IPR023213">
    <property type="entry name" value="CAT-like_dom_sf"/>
</dbReference>
<dbReference type="InterPro" id="IPR001242">
    <property type="entry name" value="Condensation_dom"/>
</dbReference>
<dbReference type="Gene3D" id="3.30.300.30">
    <property type="match status" value="1"/>
</dbReference>
<dbReference type="InterPro" id="IPR042099">
    <property type="entry name" value="ANL_N_sf"/>
</dbReference>
<dbReference type="SUPFAM" id="SSF56801">
    <property type="entry name" value="Acetyl-CoA synthetase-like"/>
    <property type="match status" value="1"/>
</dbReference>
<dbReference type="InterPro" id="IPR020845">
    <property type="entry name" value="AMP-binding_CS"/>
</dbReference>
<dbReference type="PROSITE" id="PS00455">
    <property type="entry name" value="AMP_BINDING"/>
    <property type="match status" value="1"/>
</dbReference>
<dbReference type="InterPro" id="IPR000873">
    <property type="entry name" value="AMP-dep_synth/lig_dom"/>
</dbReference>
<feature type="domain" description="AMP-binding enzyme C-terminal" evidence="3">
    <location>
        <begin position="391"/>
        <end position="464"/>
    </location>
</feature>
<protein>
    <submittedName>
        <fullName evidence="4">AMP-binding protein</fullName>
    </submittedName>
</protein>
<dbReference type="CDD" id="cd05930">
    <property type="entry name" value="A_NRPS"/>
    <property type="match status" value="1"/>
</dbReference>
<dbReference type="Gene3D" id="3.30.559.30">
    <property type="entry name" value="Nonribosomal peptide synthetase, condensation domain"/>
    <property type="match status" value="1"/>
</dbReference>
<dbReference type="Proteomes" id="UP001596135">
    <property type="component" value="Unassembled WGS sequence"/>
</dbReference>
<organism evidence="4 5">
    <name type="scientific">Nocardioides hankookensis</name>
    <dbReference type="NCBI Taxonomy" id="443157"/>
    <lineage>
        <taxon>Bacteria</taxon>
        <taxon>Bacillati</taxon>
        <taxon>Actinomycetota</taxon>
        <taxon>Actinomycetes</taxon>
        <taxon>Propionibacteriales</taxon>
        <taxon>Nocardioidaceae</taxon>
        <taxon>Nocardioides</taxon>
    </lineage>
</organism>
<dbReference type="Gene3D" id="3.30.559.10">
    <property type="entry name" value="Chloramphenicol acetyltransferase-like domain"/>
    <property type="match status" value="1"/>
</dbReference>
<dbReference type="Gene3D" id="3.40.50.12780">
    <property type="entry name" value="N-terminal domain of ligase-like"/>
    <property type="match status" value="1"/>
</dbReference>
<dbReference type="Pfam" id="PF00501">
    <property type="entry name" value="AMP-binding"/>
    <property type="match status" value="1"/>
</dbReference>
<accession>A0ABW1LEM2</accession>
<dbReference type="InterPro" id="IPR045851">
    <property type="entry name" value="AMP-bd_C_sf"/>
</dbReference>
<sequence length="976" mass="103630">MTGGPTLLDGLVATARTHPDRVAVRDTTGAESYGDLVGRASALAERLVADGLRPGDRVAVASTHSRAAVRAYVAVLLAGGAYVPIDASLPQERRQLLAEVARVATHLDPAGEAITTLRGGAVPVSRRSDDVAYVIHTSGSTGVPKAVQMEHRNLLTTIHGMDERAPVPDGYVGTWWASPGFDAAAWEIWSVLARGGTLVVVGAEDRLEPGRFFATLTRERVASCFLPPLFVPDFVDAVETAPERFASLRRILVGAEPIQLGLLQRAVRAADDLQIVNGYGPAEASVFCTLYDVPRSDGDPAGRAPVGTALPGVRVTLEDVDEDGVGEIVIHGGGVARGYLGDDPGGFGISDDGRHYATGDLGRLDAAGDLVFSGRRDRQLKIRGFRIEAGEIEAALLALDEVQVAVVGTREIDRVGQAVVAYVVLTGPLTLRQVRARLGDRLPYYALPSGIVRLDRVPETINNKIDHTRLDALPLDPEPVDELPADSDDELSRLVADEVAGGLGAGSAIAAGITSLGAARLARRIRTVLGRDVSAEQVLRARSGDDLRHTVENAPPVDEADRPEDLDLPLSFDAQLTGMWFHEQLLGRSDAYRQALAFRLGDDIDPAALAETVVRVLARHAVFTAEVVDVDGVPSYALGRQPTCPVEAVDVPLADAVGRLAAVVSADGDLWRASVLVTPDVGPVLAVVWHHLVIDYWTVRQLLQEVGLDHDTPALARASDGAGLAIELAGRRRRERQLVDDGVVADRVRELLVDAAAWPSVPSGRSARAEVRVEVEAAAYRRARRVASRGRYTEAEALLAIVERSLCEAWSSPAVPYGLAVGDRATMDDATVAGCFVDTVLLVARPRTDGSDPVASCAAALRRALAPATRVPLALAVQGLRGEDPGGQITPPGCFVALEERPRLVLGGVEQERIDVPAGREDFGFTLFLSAEEDGCGGVVRFDDLPEQRAAAEALAEALASLSSTTPDGEAEEQWS</sequence>
<evidence type="ECO:0000259" key="2">
    <source>
        <dbReference type="Pfam" id="PF00668"/>
    </source>
</evidence>
<reference evidence="5" key="1">
    <citation type="journal article" date="2019" name="Int. J. Syst. Evol. Microbiol.">
        <title>The Global Catalogue of Microorganisms (GCM) 10K type strain sequencing project: providing services to taxonomists for standard genome sequencing and annotation.</title>
        <authorList>
            <consortium name="The Broad Institute Genomics Platform"/>
            <consortium name="The Broad Institute Genome Sequencing Center for Infectious Disease"/>
            <person name="Wu L."/>
            <person name="Ma J."/>
        </authorList>
    </citation>
    <scope>NUCLEOTIDE SEQUENCE [LARGE SCALE GENOMIC DNA]</scope>
    <source>
        <strain evidence="5">CCUG 54522</strain>
    </source>
</reference>
<dbReference type="EMBL" id="JBHSRJ010000001">
    <property type="protein sequence ID" value="MFC6041919.1"/>
    <property type="molecule type" value="Genomic_DNA"/>
</dbReference>
<evidence type="ECO:0000313" key="4">
    <source>
        <dbReference type="EMBL" id="MFC6041919.1"/>
    </source>
</evidence>
<dbReference type="Pfam" id="PF13193">
    <property type="entry name" value="AMP-binding_C"/>
    <property type="match status" value="1"/>
</dbReference>
<dbReference type="PANTHER" id="PTHR45527:SF1">
    <property type="entry name" value="FATTY ACID SYNTHASE"/>
    <property type="match status" value="1"/>
</dbReference>
<keyword evidence="5" id="KW-1185">Reference proteome</keyword>
<feature type="domain" description="Condensation" evidence="2">
    <location>
        <begin position="577"/>
        <end position="705"/>
    </location>
</feature>
<dbReference type="RefSeq" id="WP_379149982.1">
    <property type="nucleotide sequence ID" value="NZ_JBHSRJ010000001.1"/>
</dbReference>
<dbReference type="PANTHER" id="PTHR45527">
    <property type="entry name" value="NONRIBOSOMAL PEPTIDE SYNTHETASE"/>
    <property type="match status" value="1"/>
</dbReference>
<evidence type="ECO:0000259" key="3">
    <source>
        <dbReference type="Pfam" id="PF13193"/>
    </source>
</evidence>
<dbReference type="SUPFAM" id="SSF52777">
    <property type="entry name" value="CoA-dependent acyltransferases"/>
    <property type="match status" value="2"/>
</dbReference>